<name>A0A0K0MPD0_PECCA</name>
<feature type="compositionally biased region" description="Basic and acidic residues" evidence="1">
    <location>
        <begin position="50"/>
        <end position="60"/>
    </location>
</feature>
<accession>A0A0K0MPD0</accession>
<organism evidence="2">
    <name type="scientific">Pectobacterium carotovorum</name>
    <name type="common">Erwinia carotovora</name>
    <dbReference type="NCBI Taxonomy" id="554"/>
    <lineage>
        <taxon>Bacteria</taxon>
        <taxon>Pseudomonadati</taxon>
        <taxon>Pseudomonadota</taxon>
        <taxon>Gammaproteobacteria</taxon>
        <taxon>Enterobacterales</taxon>
        <taxon>Pectobacteriaceae</taxon>
        <taxon>Pectobacterium</taxon>
    </lineage>
</organism>
<dbReference type="AlphaFoldDB" id="A0A0K0MPD0"/>
<reference evidence="2" key="1">
    <citation type="journal article" date="2015" name="Environ. Microbiol.">
        <title>Plasmids from the gut microbiome of cabbage root fly larvae encode SaxA that catalyses the conversion of the plant toxin 2-phenylethyl isothiocyanate.</title>
        <authorList>
            <person name="Welte C.U."/>
            <person name="de Graaf R.M."/>
            <person name="van den Bosch T.J."/>
            <person name="Op den Camp H.J."/>
            <person name="van Dam N.M."/>
            <person name="Jetten M.S."/>
        </authorList>
    </citation>
    <scope>NUCLEOTIDE SEQUENCE</scope>
    <source>
        <plasmid evidence="2">Drgb1</plasmid>
    </source>
</reference>
<proteinExistence type="predicted"/>
<dbReference type="RefSeq" id="WP_181374644.1">
    <property type="nucleotide sequence ID" value="NZ_KP942676.1"/>
</dbReference>
<keyword evidence="2" id="KW-0614">Plasmid</keyword>
<feature type="compositionally biased region" description="Acidic residues" evidence="1">
    <location>
        <begin position="62"/>
        <end position="75"/>
    </location>
</feature>
<dbReference type="EMBL" id="KP942676">
    <property type="protein sequence ID" value="AKG47468.1"/>
    <property type="molecule type" value="Genomic_DNA"/>
</dbReference>
<protein>
    <submittedName>
        <fullName evidence="2">Uncharacterized protein</fullName>
    </submittedName>
</protein>
<feature type="region of interest" description="Disordered" evidence="1">
    <location>
        <begin position="50"/>
        <end position="75"/>
    </location>
</feature>
<reference evidence="2" key="2">
    <citation type="submission" date="2015-03" db="EMBL/GenBank/DDBJ databases">
        <authorList>
            <person name="Welte C."/>
            <person name="de Graaf R."/>
            <person name="van den Bosch T.J.M."/>
            <person name="Op den Camp H."/>
            <person name="van Dam N."/>
            <person name="Jetten M."/>
        </authorList>
    </citation>
    <scope>NUCLEOTIDE SEQUENCE</scope>
    <source>
        <plasmid evidence="2">Drgb1</plasmid>
    </source>
</reference>
<gene>
    <name evidence="2" type="ORF">pA_00028</name>
</gene>
<evidence type="ECO:0000256" key="1">
    <source>
        <dbReference type="SAM" id="MobiDB-lite"/>
    </source>
</evidence>
<sequence length="75" mass="8230">MAGNKINITESSLRGYTGHLFMTEFKNGVTVAPIGERLKNRILATVRSKVVEDKKPKPEPEINSESDEDVTSSPA</sequence>
<evidence type="ECO:0000313" key="2">
    <source>
        <dbReference type="EMBL" id="AKG47468.1"/>
    </source>
</evidence>
<geneLocation type="plasmid" evidence="2">
    <name>Drgb1</name>
</geneLocation>